<comment type="caution">
    <text evidence="3">The sequence shown here is derived from an EMBL/GenBank/DDBJ whole genome shotgun (WGS) entry which is preliminary data.</text>
</comment>
<dbReference type="PANTHER" id="PTHR43556">
    <property type="entry name" value="PEPTIDE CHAIN RELEASE FACTOR RF3"/>
    <property type="match status" value="1"/>
</dbReference>
<dbReference type="InterPro" id="IPR004548">
    <property type="entry name" value="PrfC"/>
</dbReference>
<dbReference type="AlphaFoldDB" id="T1CKJ8"/>
<comment type="similarity">
    <text evidence="1">Belongs to the TRAFAC class translation factor GTPase superfamily. Classic translation factor GTPase family. PrfC subfamily.</text>
</comment>
<feature type="domain" description="Tr-type G" evidence="2">
    <location>
        <begin position="1"/>
        <end position="234"/>
    </location>
</feature>
<evidence type="ECO:0000313" key="3">
    <source>
        <dbReference type="EMBL" id="EQD68044.1"/>
    </source>
</evidence>
<dbReference type="Pfam" id="PF00009">
    <property type="entry name" value="GTP_EFTU"/>
    <property type="match status" value="1"/>
</dbReference>
<dbReference type="GO" id="GO:0003924">
    <property type="term" value="F:GTPase activity"/>
    <property type="evidence" value="ECO:0007669"/>
    <property type="project" value="InterPro"/>
</dbReference>
<reference evidence="3" key="2">
    <citation type="journal article" date="2014" name="ISME J.">
        <title>Microbial stratification in low pH oxic and suboxic macroscopic growths along an acid mine drainage.</title>
        <authorList>
            <person name="Mendez-Garcia C."/>
            <person name="Mesa V."/>
            <person name="Sprenger R.R."/>
            <person name="Richter M."/>
            <person name="Diez M.S."/>
            <person name="Solano J."/>
            <person name="Bargiela R."/>
            <person name="Golyshina O.V."/>
            <person name="Manteca A."/>
            <person name="Ramos J.L."/>
            <person name="Gallego J.R."/>
            <person name="Llorente I."/>
            <person name="Martins Dos Santos V.A."/>
            <person name="Jensen O.N."/>
            <person name="Pelaez A.I."/>
            <person name="Sanchez J."/>
            <person name="Ferrer M."/>
        </authorList>
    </citation>
    <scope>NUCLEOTIDE SEQUENCE</scope>
</reference>
<dbReference type="Gene3D" id="3.40.50.300">
    <property type="entry name" value="P-loop containing nucleotide triphosphate hydrolases"/>
    <property type="match status" value="2"/>
</dbReference>
<evidence type="ECO:0000259" key="2">
    <source>
        <dbReference type="PROSITE" id="PS51722"/>
    </source>
</evidence>
<sequence>HHFGHAVSLCGCLFNLLDTPGHEDFSEDTYRTLSAVDSALMVIDAAKGVEERTLKLMEVARRRNTPVMTFINKMDREGLPPLTLLDEIEKKLGLLMVPFTWPIGQGRDLLGVYHLREDQISIYRKTGHEHAGVVDRIQGLSSDAGQAFLGPSAARLVEECELVRGTLPSWNRKDYEEGLATPVFFGSARRGFWSARAARCFLCLCPAAACPVEHDPYRGAGGDIPQWVCLQDPGESRSAAS</sequence>
<dbReference type="GO" id="GO:0016150">
    <property type="term" value="F:translation release factor activity, codon nonspecific"/>
    <property type="evidence" value="ECO:0007669"/>
    <property type="project" value="TreeGrafter"/>
</dbReference>
<evidence type="ECO:0000256" key="1">
    <source>
        <dbReference type="ARBA" id="ARBA00009978"/>
    </source>
</evidence>
<accession>T1CKJ8</accession>
<dbReference type="PRINTS" id="PR00315">
    <property type="entry name" value="ELONGATNFCT"/>
</dbReference>
<reference evidence="3" key="1">
    <citation type="submission" date="2013-08" db="EMBL/GenBank/DDBJ databases">
        <authorList>
            <person name="Mendez C."/>
            <person name="Richter M."/>
            <person name="Ferrer M."/>
            <person name="Sanchez J."/>
        </authorList>
    </citation>
    <scope>NUCLEOTIDE SEQUENCE</scope>
</reference>
<dbReference type="NCBIfam" id="TIGR00231">
    <property type="entry name" value="small_GTP"/>
    <property type="match status" value="1"/>
</dbReference>
<organism evidence="3">
    <name type="scientific">mine drainage metagenome</name>
    <dbReference type="NCBI Taxonomy" id="410659"/>
    <lineage>
        <taxon>unclassified sequences</taxon>
        <taxon>metagenomes</taxon>
        <taxon>ecological metagenomes</taxon>
    </lineage>
</organism>
<dbReference type="PANTHER" id="PTHR43556:SF2">
    <property type="entry name" value="PEPTIDE CHAIN RELEASE FACTOR RF3"/>
    <property type="match status" value="1"/>
</dbReference>
<dbReference type="SUPFAM" id="SSF52540">
    <property type="entry name" value="P-loop containing nucleoside triphosphate hydrolases"/>
    <property type="match status" value="1"/>
</dbReference>
<dbReference type="EMBL" id="AUZZ01000443">
    <property type="protein sequence ID" value="EQD68044.1"/>
    <property type="molecule type" value="Genomic_DNA"/>
</dbReference>
<protein>
    <submittedName>
        <fullName evidence="3">Peptide chain release factor 3</fullName>
    </submittedName>
</protein>
<feature type="non-terminal residue" evidence="3">
    <location>
        <position position="1"/>
    </location>
</feature>
<dbReference type="InterPro" id="IPR027417">
    <property type="entry name" value="P-loop_NTPase"/>
</dbReference>
<dbReference type="InterPro" id="IPR005225">
    <property type="entry name" value="Small_GTP-bd"/>
</dbReference>
<dbReference type="GO" id="GO:0005829">
    <property type="term" value="C:cytosol"/>
    <property type="evidence" value="ECO:0007669"/>
    <property type="project" value="TreeGrafter"/>
</dbReference>
<dbReference type="PROSITE" id="PS51722">
    <property type="entry name" value="G_TR_2"/>
    <property type="match status" value="1"/>
</dbReference>
<gene>
    <name evidence="3" type="ORF">B2A_00569</name>
</gene>
<name>T1CKJ8_9ZZZZ</name>
<proteinExistence type="inferred from homology"/>
<dbReference type="InterPro" id="IPR000795">
    <property type="entry name" value="T_Tr_GTP-bd_dom"/>
</dbReference>
<dbReference type="GO" id="GO:0005525">
    <property type="term" value="F:GTP binding"/>
    <property type="evidence" value="ECO:0007669"/>
    <property type="project" value="InterPro"/>
</dbReference>